<keyword evidence="4" id="KW-1185">Reference proteome</keyword>
<dbReference type="OrthoDB" id="1170793at2"/>
<name>A0A4Q1CG22_9BACT</name>
<dbReference type="Proteomes" id="UP000290204">
    <property type="component" value="Unassembled WGS sequence"/>
</dbReference>
<dbReference type="Gene3D" id="2.40.110.10">
    <property type="entry name" value="Butyryl-CoA Dehydrogenase, subunit A, domain 2"/>
    <property type="match status" value="1"/>
</dbReference>
<evidence type="ECO:0000259" key="2">
    <source>
        <dbReference type="Pfam" id="PF08028"/>
    </source>
</evidence>
<proteinExistence type="predicted"/>
<dbReference type="EMBL" id="SDHW01000005">
    <property type="protein sequence ID" value="RXK58857.1"/>
    <property type="molecule type" value="Genomic_DNA"/>
</dbReference>
<dbReference type="SUPFAM" id="SSF47203">
    <property type="entry name" value="Acyl-CoA dehydrogenase C-terminal domain-like"/>
    <property type="match status" value="1"/>
</dbReference>
<dbReference type="PIRSF" id="PIRSF016578">
    <property type="entry name" value="HsaA"/>
    <property type="match status" value="1"/>
</dbReference>
<dbReference type="InterPro" id="IPR036250">
    <property type="entry name" value="AcylCo_DH-like_C"/>
</dbReference>
<dbReference type="InterPro" id="IPR013107">
    <property type="entry name" value="Acyl-CoA_DH_C"/>
</dbReference>
<evidence type="ECO:0000313" key="3">
    <source>
        <dbReference type="EMBL" id="RXK58857.1"/>
    </source>
</evidence>
<dbReference type="GO" id="GO:0016627">
    <property type="term" value="F:oxidoreductase activity, acting on the CH-CH group of donors"/>
    <property type="evidence" value="ECO:0007669"/>
    <property type="project" value="InterPro"/>
</dbReference>
<keyword evidence="1" id="KW-0560">Oxidoreductase</keyword>
<dbReference type="Gene3D" id="1.20.140.10">
    <property type="entry name" value="Butyryl-CoA Dehydrogenase, subunit A, domain 3"/>
    <property type="match status" value="1"/>
</dbReference>
<dbReference type="RefSeq" id="WP_129131913.1">
    <property type="nucleotide sequence ID" value="NZ_SDHW01000005.1"/>
</dbReference>
<dbReference type="InterPro" id="IPR009100">
    <property type="entry name" value="AcylCoA_DH/oxidase_NM_dom_sf"/>
</dbReference>
<dbReference type="AlphaFoldDB" id="A0A4Q1CG22"/>
<dbReference type="InterPro" id="IPR046373">
    <property type="entry name" value="Acyl-CoA_Oxase/DH_mid-dom_sf"/>
</dbReference>
<dbReference type="Gene3D" id="1.10.540.10">
    <property type="entry name" value="Acyl-CoA dehydrogenase/oxidase, N-terminal domain"/>
    <property type="match status" value="1"/>
</dbReference>
<accession>A0A4Q1CG22</accession>
<evidence type="ECO:0000313" key="4">
    <source>
        <dbReference type="Proteomes" id="UP000290204"/>
    </source>
</evidence>
<sequence length="360" mass="39945">MQLQLNKKEIAGLKRLCALAEQQAALTPALLKIIYKKKWFKLFIPKEQGGLALSLPDALRLEEQLAYIDGSLGWTVTLCAGANFFAGFLDKEKTGKLFHAKNVCLGGSGAATGIATQTKDGYTITGKWKYATGAPHLTHFTANCIIEKNGKTVLHKDGTVMIRSFYFKKSEVKLYNDWEAMGLRATASRSFSVKKIKLKEERSFLIDHAHVTLNDLVYTYPFMPFAETTLAVNTLGMARHFMDEAIAIIKQKQQKAGNASLQVAMDAVQKAQREIATVATAFYTIADASWQELSEQKKLSGKTTKQISKVSRQLVKLCRTHVAAIYPYCGLSATSQQSEINRVFRDVFTASQHALLTFGE</sequence>
<reference evidence="3 4" key="1">
    <citation type="submission" date="2019-01" db="EMBL/GenBank/DDBJ databases">
        <title>Lacibacter sp. strain TTM-7.</title>
        <authorList>
            <person name="Chen W.-M."/>
        </authorList>
    </citation>
    <scope>NUCLEOTIDE SEQUENCE [LARGE SCALE GENOMIC DNA]</scope>
    <source>
        <strain evidence="3 4">TTM-7</strain>
    </source>
</reference>
<dbReference type="GO" id="GO:0050660">
    <property type="term" value="F:flavin adenine dinucleotide binding"/>
    <property type="evidence" value="ECO:0007669"/>
    <property type="project" value="InterPro"/>
</dbReference>
<dbReference type="SUPFAM" id="SSF56645">
    <property type="entry name" value="Acyl-CoA dehydrogenase NM domain-like"/>
    <property type="match status" value="1"/>
</dbReference>
<feature type="domain" description="Acyl-CoA dehydrogenase C-terminal" evidence="2">
    <location>
        <begin position="229"/>
        <end position="356"/>
    </location>
</feature>
<protein>
    <submittedName>
        <fullName evidence="3">Acyl-CoA dehydrogenase</fullName>
    </submittedName>
</protein>
<organism evidence="3 4">
    <name type="scientific">Lacibacter luteus</name>
    <dbReference type="NCBI Taxonomy" id="2508719"/>
    <lineage>
        <taxon>Bacteria</taxon>
        <taxon>Pseudomonadati</taxon>
        <taxon>Bacteroidota</taxon>
        <taxon>Chitinophagia</taxon>
        <taxon>Chitinophagales</taxon>
        <taxon>Chitinophagaceae</taxon>
        <taxon>Lacibacter</taxon>
    </lineage>
</organism>
<gene>
    <name evidence="3" type="ORF">ESA94_15830</name>
</gene>
<dbReference type="Pfam" id="PF08028">
    <property type="entry name" value="Acyl-CoA_dh_2"/>
    <property type="match status" value="1"/>
</dbReference>
<evidence type="ECO:0000256" key="1">
    <source>
        <dbReference type="ARBA" id="ARBA00023002"/>
    </source>
</evidence>
<comment type="caution">
    <text evidence="3">The sequence shown here is derived from an EMBL/GenBank/DDBJ whole genome shotgun (WGS) entry which is preliminary data.</text>
</comment>
<dbReference type="InterPro" id="IPR037069">
    <property type="entry name" value="AcylCoA_DH/ox_N_sf"/>
</dbReference>